<evidence type="ECO:0000313" key="4">
    <source>
        <dbReference type="Proteomes" id="UP001221338"/>
    </source>
</evidence>
<dbReference type="EMBL" id="VXCE01000038">
    <property type="protein sequence ID" value="KAA8473529.1"/>
    <property type="molecule type" value="Genomic_DNA"/>
</dbReference>
<dbReference type="EMBL" id="JARPRV010000035">
    <property type="protein sequence ID" value="MDG0944894.1"/>
    <property type="molecule type" value="Genomic_DNA"/>
</dbReference>
<sequence length="60" mass="7022">MTDCSSHRSWISFKAEAARSEQELYIKQNPYYSTVIGIFIYTVHNLFKLIPAKGLIYTNY</sequence>
<evidence type="ECO:0000313" key="1">
    <source>
        <dbReference type="EMBL" id="KAA8473529.1"/>
    </source>
</evidence>
<protein>
    <submittedName>
        <fullName evidence="1">Uncharacterized protein</fullName>
    </submittedName>
</protein>
<reference evidence="2 4" key="2">
    <citation type="submission" date="2023-03" db="EMBL/GenBank/DDBJ databases">
        <title>Genetic diversity of Bacillus cereus sensu lato isolates from Slovenia.</title>
        <authorList>
            <person name="Abdelli M."/>
        </authorList>
    </citation>
    <scope>NUCLEOTIDE SEQUENCE [LARGE SCALE GENOMIC DNA]</scope>
    <source>
        <strain evidence="2 4">SIBC61B</strain>
    </source>
</reference>
<name>A0A5M9GIM0_9BACI</name>
<evidence type="ECO:0000313" key="2">
    <source>
        <dbReference type="EMBL" id="MDG0944894.1"/>
    </source>
</evidence>
<dbReference type="AlphaFoldDB" id="A0A5M9GIM0"/>
<gene>
    <name evidence="1" type="ORF">FYW06_26945</name>
    <name evidence="2" type="ORF">P6U22_27550</name>
</gene>
<comment type="caution">
    <text evidence="1">The sequence shown here is derived from an EMBL/GenBank/DDBJ whole genome shotgun (WGS) entry which is preliminary data.</text>
</comment>
<organism evidence="1 3">
    <name type="scientific">Bacillus paranthracis</name>
    <dbReference type="NCBI Taxonomy" id="2026186"/>
    <lineage>
        <taxon>Bacteria</taxon>
        <taxon>Bacillati</taxon>
        <taxon>Bacillota</taxon>
        <taxon>Bacilli</taxon>
        <taxon>Bacillales</taxon>
        <taxon>Bacillaceae</taxon>
        <taxon>Bacillus</taxon>
        <taxon>Bacillus cereus group</taxon>
    </lineage>
</organism>
<proteinExistence type="predicted"/>
<dbReference type="Proteomes" id="UP000325411">
    <property type="component" value="Unassembled WGS sequence"/>
</dbReference>
<dbReference type="Proteomes" id="UP001221338">
    <property type="component" value="Unassembled WGS sequence"/>
</dbReference>
<accession>A0A5M9GIM0</accession>
<dbReference type="RefSeq" id="WP_014298042.1">
    <property type="nucleotide sequence ID" value="NZ_CMPU01000004.1"/>
</dbReference>
<reference evidence="1 3" key="1">
    <citation type="submission" date="2019-09" db="EMBL/GenBank/DDBJ databases">
        <authorList>
            <person name="Geng P."/>
            <person name="Wan X."/>
            <person name="Zhou G."/>
            <person name="Yuan Z."/>
            <person name="Hu X."/>
        </authorList>
    </citation>
    <scope>NUCLEOTIDE SEQUENCE [LARGE SCALE GENOMIC DNA]</scope>
    <source>
        <strain evidence="1 3">EFR-4</strain>
    </source>
</reference>
<keyword evidence="4" id="KW-1185">Reference proteome</keyword>
<evidence type="ECO:0000313" key="3">
    <source>
        <dbReference type="Proteomes" id="UP000325411"/>
    </source>
</evidence>